<gene>
    <name evidence="1" type="ORF">V565_043950</name>
</gene>
<dbReference type="EMBL" id="AZST01000100">
    <property type="protein sequence ID" value="KEP52543.1"/>
    <property type="molecule type" value="Genomic_DNA"/>
</dbReference>
<comment type="caution">
    <text evidence="1">The sequence shown here is derived from an EMBL/GenBank/DDBJ whole genome shotgun (WGS) entry which is preliminary data.</text>
</comment>
<keyword evidence="2" id="KW-1185">Reference proteome</keyword>
<evidence type="ECO:0000313" key="1">
    <source>
        <dbReference type="EMBL" id="KEP52543.1"/>
    </source>
</evidence>
<sequence>MPTKPPQAALPKAPRLAGTSIPTDLTTGKVGHFYLTLLFTNFPYSSLKSILVEARGPTVLLSVARMVQMRPFVVRVMTHTGAPGRNGFLQCEVEG</sequence>
<organism evidence="1 2">
    <name type="scientific">Rhizoctonia solani 123E</name>
    <dbReference type="NCBI Taxonomy" id="1423351"/>
    <lineage>
        <taxon>Eukaryota</taxon>
        <taxon>Fungi</taxon>
        <taxon>Dikarya</taxon>
        <taxon>Basidiomycota</taxon>
        <taxon>Agaricomycotina</taxon>
        <taxon>Agaricomycetes</taxon>
        <taxon>Cantharellales</taxon>
        <taxon>Ceratobasidiaceae</taxon>
        <taxon>Rhizoctonia</taxon>
    </lineage>
</organism>
<accession>A0A074S6P2</accession>
<dbReference type="AlphaFoldDB" id="A0A074S6P2"/>
<dbReference type="Proteomes" id="UP000027456">
    <property type="component" value="Unassembled WGS sequence"/>
</dbReference>
<evidence type="ECO:0000313" key="2">
    <source>
        <dbReference type="Proteomes" id="UP000027456"/>
    </source>
</evidence>
<protein>
    <submittedName>
        <fullName evidence="1">Uncharacterized protein</fullName>
    </submittedName>
</protein>
<dbReference type="HOGENOM" id="CLU_2373981_0_0_1"/>
<reference evidence="1 2" key="1">
    <citation type="submission" date="2013-12" db="EMBL/GenBank/DDBJ databases">
        <authorList>
            <person name="Cubeta M."/>
            <person name="Pakala S."/>
            <person name="Fedorova N."/>
            <person name="Thomas E."/>
            <person name="Dean R."/>
            <person name="Jabaji S."/>
            <person name="Neate S."/>
            <person name="Toda T."/>
            <person name="Tavantzis S."/>
            <person name="Vilgalys R."/>
            <person name="Bharathan N."/>
            <person name="Pakala S."/>
            <person name="Losada L.S."/>
            <person name="Zafar N."/>
            <person name="Nierman W."/>
        </authorList>
    </citation>
    <scope>NUCLEOTIDE SEQUENCE [LARGE SCALE GENOMIC DNA]</scope>
    <source>
        <strain evidence="1 2">123E</strain>
    </source>
</reference>
<name>A0A074S6P2_9AGAM</name>
<proteinExistence type="predicted"/>